<dbReference type="Proteomes" id="UP000007820">
    <property type="component" value="Unassembled WGS sequence"/>
</dbReference>
<dbReference type="AlphaFoldDB" id="F9D3G9"/>
<evidence type="ECO:0000313" key="1">
    <source>
        <dbReference type="EMBL" id="EGQ14720.1"/>
    </source>
</evidence>
<organism evidence="1 2">
    <name type="scientific">Prevotella dentalis (strain ATCC 49559 / DSM 3688 / JCM 13448 / NCTC 12043 / ES 2772)</name>
    <name type="common">Mitsuokella dentalis</name>
    <dbReference type="NCBI Taxonomy" id="908937"/>
    <lineage>
        <taxon>Bacteria</taxon>
        <taxon>Pseudomonadati</taxon>
        <taxon>Bacteroidota</taxon>
        <taxon>Bacteroidia</taxon>
        <taxon>Bacteroidales</taxon>
        <taxon>Prevotellaceae</taxon>
        <taxon>Prevotella</taxon>
    </lineage>
</organism>
<comment type="caution">
    <text evidence="1">The sequence shown here is derived from an EMBL/GenBank/DDBJ whole genome shotgun (WGS) entry which is preliminary data.</text>
</comment>
<gene>
    <name evidence="1" type="ORF">HMPREF9136_1397</name>
</gene>
<proteinExistence type="predicted"/>
<reference evidence="1 2" key="1">
    <citation type="submission" date="2011-04" db="EMBL/GenBank/DDBJ databases">
        <authorList>
            <person name="Muzny D."/>
            <person name="Qin X."/>
            <person name="Deng J."/>
            <person name="Jiang H."/>
            <person name="Liu Y."/>
            <person name="Qu J."/>
            <person name="Song X.-Z."/>
            <person name="Zhang L."/>
            <person name="Thornton R."/>
            <person name="Coyle M."/>
            <person name="Francisco L."/>
            <person name="Jackson L."/>
            <person name="Javaid M."/>
            <person name="Korchina V."/>
            <person name="Kovar C."/>
            <person name="Mata R."/>
            <person name="Mathew T."/>
            <person name="Ngo R."/>
            <person name="Nguyen L."/>
            <person name="Nguyen N."/>
            <person name="Okwuonu G."/>
            <person name="Ongeri F."/>
            <person name="Pham C."/>
            <person name="Simmons D."/>
            <person name="Wilczek-Boney K."/>
            <person name="Hale W."/>
            <person name="Jakkamsetti A."/>
            <person name="Pham P."/>
            <person name="Ruth R."/>
            <person name="San Lucas F."/>
            <person name="Warren J."/>
            <person name="Zhang J."/>
            <person name="Zhao Z."/>
            <person name="Zhou C."/>
            <person name="Zhu D."/>
            <person name="Lee S."/>
            <person name="Bess C."/>
            <person name="Blankenburg K."/>
            <person name="Forbes L."/>
            <person name="Fu Q."/>
            <person name="Gubbala S."/>
            <person name="Hirani K."/>
            <person name="Jayaseelan J.C."/>
            <person name="Lara F."/>
            <person name="Munidasa M."/>
            <person name="Palculict T."/>
            <person name="Patil S."/>
            <person name="Pu L.-L."/>
            <person name="Saada N."/>
            <person name="Tang L."/>
            <person name="Weissenberger G."/>
            <person name="Zhu Y."/>
            <person name="Hemphill L."/>
            <person name="Shang Y."/>
            <person name="Youmans B."/>
            <person name="Ayvaz T."/>
            <person name="Ross M."/>
            <person name="Santibanez J."/>
            <person name="Aqrawi P."/>
            <person name="Gross S."/>
            <person name="Joshi V."/>
            <person name="Fowler G."/>
            <person name="Nazareth L."/>
            <person name="Reid J."/>
            <person name="Worley K."/>
            <person name="Petrosino J."/>
            <person name="Highlander S."/>
            <person name="Gibbs R."/>
        </authorList>
    </citation>
    <scope>NUCLEOTIDE SEQUENCE [LARGE SCALE GENOMIC DNA]</scope>
    <source>
        <strain evidence="1 2">DSM 3688</strain>
    </source>
</reference>
<name>F9D3G9_PREDD</name>
<evidence type="ECO:0000313" key="2">
    <source>
        <dbReference type="Proteomes" id="UP000007820"/>
    </source>
</evidence>
<dbReference type="EMBL" id="AFPW01000019">
    <property type="protein sequence ID" value="EGQ14720.1"/>
    <property type="molecule type" value="Genomic_DNA"/>
</dbReference>
<protein>
    <submittedName>
        <fullName evidence="1">Uncharacterized protein</fullName>
    </submittedName>
</protein>
<sequence>MSTHWNALSTHRHQPFSNFGTGYTAIAKSLTPKPGHGRARMPGLYI</sequence>
<accession>F9D3G9</accession>